<accession>A0ABN9SRF1</accession>
<evidence type="ECO:0000313" key="2">
    <source>
        <dbReference type="Proteomes" id="UP001189429"/>
    </source>
</evidence>
<keyword evidence="2" id="KW-1185">Reference proteome</keyword>
<reference evidence="1" key="1">
    <citation type="submission" date="2023-10" db="EMBL/GenBank/DDBJ databases">
        <authorList>
            <person name="Chen Y."/>
            <person name="Shah S."/>
            <person name="Dougan E. K."/>
            <person name="Thang M."/>
            <person name="Chan C."/>
        </authorList>
    </citation>
    <scope>NUCLEOTIDE SEQUENCE [LARGE SCALE GENOMIC DNA]</scope>
</reference>
<gene>
    <name evidence="1" type="ORF">PCOR1329_LOCUS31886</name>
</gene>
<name>A0ABN9SRF1_9DINO</name>
<dbReference type="Proteomes" id="UP001189429">
    <property type="component" value="Unassembled WGS sequence"/>
</dbReference>
<feature type="non-terminal residue" evidence="1">
    <location>
        <position position="1"/>
    </location>
</feature>
<comment type="caution">
    <text evidence="1">The sequence shown here is derived from an EMBL/GenBank/DDBJ whole genome shotgun (WGS) entry which is preliminary data.</text>
</comment>
<dbReference type="EMBL" id="CAUYUJ010012703">
    <property type="protein sequence ID" value="CAK0834470.1"/>
    <property type="molecule type" value="Genomic_DNA"/>
</dbReference>
<protein>
    <submittedName>
        <fullName evidence="1">Uncharacterized protein</fullName>
    </submittedName>
</protein>
<sequence length="110" mass="10969">PLRPKAAEYRCASQPSAAPRVGEMPAAGPRSRAALPALALAAAACLLGARLAFVPSPAAPAAAEVAALRGAAAVAAAAAPLPVLAEPDELVDYNFAGEFTPFFRSSGTSR</sequence>
<proteinExistence type="predicted"/>
<organism evidence="1 2">
    <name type="scientific">Prorocentrum cordatum</name>
    <dbReference type="NCBI Taxonomy" id="2364126"/>
    <lineage>
        <taxon>Eukaryota</taxon>
        <taxon>Sar</taxon>
        <taxon>Alveolata</taxon>
        <taxon>Dinophyceae</taxon>
        <taxon>Prorocentrales</taxon>
        <taxon>Prorocentraceae</taxon>
        <taxon>Prorocentrum</taxon>
    </lineage>
</organism>
<evidence type="ECO:0000313" key="1">
    <source>
        <dbReference type="EMBL" id="CAK0834470.1"/>
    </source>
</evidence>